<name>A0AAU0EYU7_9FLAO</name>
<dbReference type="InterPro" id="IPR029044">
    <property type="entry name" value="Nucleotide-diphossugar_trans"/>
</dbReference>
<reference evidence="2" key="1">
    <citation type="submission" date="2023-10" db="EMBL/GenBank/DDBJ databases">
        <title>Characterization and whole genome sequencing of a novel strain of Bergeyella porcorum QD2021 isolated from pig.</title>
        <authorList>
            <person name="Liu G."/>
            <person name="Chen C."/>
            <person name="Han X."/>
        </authorList>
    </citation>
    <scope>NUCLEOTIDE SEQUENCE</scope>
    <source>
        <strain evidence="2">QD2021</strain>
    </source>
</reference>
<accession>A0AAU0EYU7</accession>
<gene>
    <name evidence="2" type="ORF">BPO_0076</name>
</gene>
<dbReference type="Pfam" id="PF00483">
    <property type="entry name" value="NTP_transferase"/>
    <property type="match status" value="1"/>
</dbReference>
<dbReference type="RefSeq" id="WP_327984439.1">
    <property type="nucleotide sequence ID" value="NZ_CP136426.1"/>
</dbReference>
<evidence type="ECO:0000313" key="3">
    <source>
        <dbReference type="Proteomes" id="UP001432059"/>
    </source>
</evidence>
<keyword evidence="3" id="KW-1185">Reference proteome</keyword>
<dbReference type="EMBL" id="CP136426">
    <property type="protein sequence ID" value="WOC50723.1"/>
    <property type="molecule type" value="Genomic_DNA"/>
</dbReference>
<dbReference type="Proteomes" id="UP001432059">
    <property type="component" value="Chromosome"/>
</dbReference>
<dbReference type="Gene3D" id="3.90.550.10">
    <property type="entry name" value="Spore Coat Polysaccharide Biosynthesis Protein SpsA, Chain A"/>
    <property type="match status" value="1"/>
</dbReference>
<dbReference type="SUPFAM" id="SSF53448">
    <property type="entry name" value="Nucleotide-diphospho-sugar transferases"/>
    <property type="match status" value="1"/>
</dbReference>
<feature type="domain" description="Nucleotidyl transferase" evidence="1">
    <location>
        <begin position="8"/>
        <end position="141"/>
    </location>
</feature>
<dbReference type="AlphaFoldDB" id="A0AAU0EYU7"/>
<sequence length="301" mass="33796">MSSKKTLVVLAGGLGSRYNGLKQIDGIYNGYTILEYSLYDALQAGFTHFVLIINDKITDVFQHDLKQKVESKGGEVQFVVQRRESFLPKGYDATSRAKPWGTAHALLCASELVSNPFFVINADDYYGKEIYQLASQYLDNELKQNNIAVQIAFPLGKTLSESGSVSRGICKLNEQNELISVTEQTAISKEGAEIVAWGNDQKTILNELQLVSMNFWGFNTDIFSYFETEFQGFIAGNPSSKAEYMLPVVVQTLMDRGVLKVLVNESPSQWMGVTYATDRELMYQFLSEQTQQGNYPESLWT</sequence>
<dbReference type="KEGG" id="bpor:BPO_0076"/>
<evidence type="ECO:0000259" key="1">
    <source>
        <dbReference type="Pfam" id="PF00483"/>
    </source>
</evidence>
<dbReference type="InterPro" id="IPR005835">
    <property type="entry name" value="NTP_transferase_dom"/>
</dbReference>
<evidence type="ECO:0000313" key="2">
    <source>
        <dbReference type="EMBL" id="WOC50723.1"/>
    </source>
</evidence>
<proteinExistence type="predicted"/>
<protein>
    <submittedName>
        <fullName evidence="2">Nucleotidyltransferase</fullName>
    </submittedName>
</protein>
<organism evidence="2 3">
    <name type="scientific">Bergeyella porcorum</name>
    <dbReference type="NCBI Taxonomy" id="1735111"/>
    <lineage>
        <taxon>Bacteria</taxon>
        <taxon>Pseudomonadati</taxon>
        <taxon>Bacteroidota</taxon>
        <taxon>Flavobacteriia</taxon>
        <taxon>Flavobacteriales</taxon>
        <taxon>Weeksellaceae</taxon>
        <taxon>Bergeyella</taxon>
    </lineage>
</organism>